<dbReference type="Gramene" id="AUR62030791-RA">
    <property type="protein sequence ID" value="AUR62030791-RA:cds"/>
    <property type="gene ID" value="AUR62030791"/>
</dbReference>
<dbReference type="Proteomes" id="UP000596660">
    <property type="component" value="Unplaced"/>
</dbReference>
<dbReference type="InterPro" id="IPR032675">
    <property type="entry name" value="LRR_dom_sf"/>
</dbReference>
<accession>A0A803MK58</accession>
<evidence type="ECO:0000313" key="4">
    <source>
        <dbReference type="EnsemblPlants" id="AUR62030791-RA:cds"/>
    </source>
</evidence>
<dbReference type="Gene3D" id="3.80.10.10">
    <property type="entry name" value="Ribonuclease Inhibitor"/>
    <property type="match status" value="1"/>
</dbReference>
<keyword evidence="2" id="KW-0175">Coiled coil</keyword>
<reference evidence="4" key="1">
    <citation type="journal article" date="2017" name="Nature">
        <title>The genome of Chenopodium quinoa.</title>
        <authorList>
            <person name="Jarvis D.E."/>
            <person name="Ho Y.S."/>
            <person name="Lightfoot D.J."/>
            <person name="Schmoeckel S.M."/>
            <person name="Li B."/>
            <person name="Borm T.J.A."/>
            <person name="Ohyanagi H."/>
            <person name="Mineta K."/>
            <person name="Michell C.T."/>
            <person name="Saber N."/>
            <person name="Kharbatia N.M."/>
            <person name="Rupper R.R."/>
            <person name="Sharp A.R."/>
            <person name="Dally N."/>
            <person name="Boughton B.A."/>
            <person name="Woo Y.H."/>
            <person name="Gao G."/>
            <person name="Schijlen E.G.W.M."/>
            <person name="Guo X."/>
            <person name="Momin A.A."/>
            <person name="Negrao S."/>
            <person name="Al-Babili S."/>
            <person name="Gehring C."/>
            <person name="Roessner U."/>
            <person name="Jung C."/>
            <person name="Murphy K."/>
            <person name="Arold S.T."/>
            <person name="Gojobori T."/>
            <person name="van der Linden C.G."/>
            <person name="van Loo E.N."/>
            <person name="Jellen E.N."/>
            <person name="Maughan P.J."/>
            <person name="Tester M."/>
        </authorList>
    </citation>
    <scope>NUCLEOTIDE SEQUENCE [LARGE SCALE GENOMIC DNA]</scope>
    <source>
        <strain evidence="4">cv. PI 614886</strain>
    </source>
</reference>
<evidence type="ECO:0000256" key="1">
    <source>
        <dbReference type="ARBA" id="ARBA00022821"/>
    </source>
</evidence>
<feature type="domain" description="Disease resistance protein At4g27190-like leucine-rich repeats" evidence="3">
    <location>
        <begin position="357"/>
        <end position="493"/>
    </location>
</feature>
<dbReference type="SUPFAM" id="SSF52540">
    <property type="entry name" value="P-loop containing nucleoside triphosphate hydrolases"/>
    <property type="match status" value="1"/>
</dbReference>
<evidence type="ECO:0000256" key="2">
    <source>
        <dbReference type="SAM" id="Coils"/>
    </source>
</evidence>
<dbReference type="PRINTS" id="PR00364">
    <property type="entry name" value="DISEASERSIST"/>
</dbReference>
<dbReference type="AlphaFoldDB" id="A0A803MK58"/>
<evidence type="ECO:0000259" key="3">
    <source>
        <dbReference type="Pfam" id="PF23247"/>
    </source>
</evidence>
<feature type="coiled-coil region" evidence="2">
    <location>
        <begin position="12"/>
        <end position="104"/>
    </location>
</feature>
<reference evidence="4" key="2">
    <citation type="submission" date="2021-03" db="UniProtKB">
        <authorList>
            <consortium name="EnsemblPlants"/>
        </authorList>
    </citation>
    <scope>IDENTIFICATION</scope>
</reference>
<dbReference type="SUPFAM" id="SSF52047">
    <property type="entry name" value="RNI-like"/>
    <property type="match status" value="1"/>
</dbReference>
<organism evidence="4 5">
    <name type="scientific">Chenopodium quinoa</name>
    <name type="common">Quinoa</name>
    <dbReference type="NCBI Taxonomy" id="63459"/>
    <lineage>
        <taxon>Eukaryota</taxon>
        <taxon>Viridiplantae</taxon>
        <taxon>Streptophyta</taxon>
        <taxon>Embryophyta</taxon>
        <taxon>Tracheophyta</taxon>
        <taxon>Spermatophyta</taxon>
        <taxon>Magnoliopsida</taxon>
        <taxon>eudicotyledons</taxon>
        <taxon>Gunneridae</taxon>
        <taxon>Pentapetalae</taxon>
        <taxon>Caryophyllales</taxon>
        <taxon>Chenopodiaceae</taxon>
        <taxon>Chenopodioideae</taxon>
        <taxon>Atripliceae</taxon>
        <taxon>Chenopodium</taxon>
    </lineage>
</organism>
<name>A0A803MK58_CHEQI</name>
<keyword evidence="5" id="KW-1185">Reference proteome</keyword>
<dbReference type="EnsemblPlants" id="AUR62030791-RA">
    <property type="protein sequence ID" value="AUR62030791-RA:cds"/>
    <property type="gene ID" value="AUR62030791"/>
</dbReference>
<dbReference type="PANTHER" id="PTHR33463">
    <property type="entry name" value="NB-ARC DOMAIN-CONTAINING PROTEIN-RELATED"/>
    <property type="match status" value="1"/>
</dbReference>
<dbReference type="PANTHER" id="PTHR33463:SF187">
    <property type="entry name" value="AND NB-ARC DOMAIN DISEASE RESISTANCE PROTEIN, PUTATIVE-RELATED"/>
    <property type="match status" value="1"/>
</dbReference>
<dbReference type="OMA" id="LERCHNG"/>
<keyword evidence="1" id="KW-0611">Plant defense</keyword>
<protein>
    <recommendedName>
        <fullName evidence="3">Disease resistance protein At4g27190-like leucine-rich repeats domain-containing protein</fullName>
    </recommendedName>
</protein>
<dbReference type="InterPro" id="IPR050905">
    <property type="entry name" value="Plant_NBS-LRR"/>
</dbReference>
<sequence>MALIIRNWMIGNTDVDEELRLMRSKNEALRAQAADVNTQLEAEEMQPGRKRMRQVENWLKSVEELEAEVGYLEQDVEKGQFSSRKMLKRDIVSLTQEMDDLMEQGNFPGGLTLDDHASSSVPLVTSKLKEGIGKTTLAMHIHNKLHDDVKTSSDKTAKAAKVDHLLEGETDQIKRAAVLSNALKKRKKVVLFLDDMWKHFEMWQSWLPKCASLPLGILTIAGSIREVIDIHEWNDTLEELSDPTRHHDDMETDVFPILELNSLLENIESREKQLDKGHTFMNRLINASLLESLDSQGKFVKMHDLIRDMAIKIGSNTHHFLIRSRLQLTRVPNVIEWTTEDLVKSSASSSELELQSLKELNLSELASFKVITVDGKPPSGALNDLKKLTMEYCSKIEALFTPSILNQLRNLEVLEVQVCEALKEIVSLSNSLEDAGNVGNQNDTSTSMIYLPKLRILQLIYLPNLVTICLKRLLGYDHIEDITIIQCPLLEKLPLSLPLLDDGQPYDAPLSLRKIVVEKEWWEILEWDNPDSAYLLRPLIEFTGLS</sequence>
<proteinExistence type="predicted"/>
<dbReference type="InterPro" id="IPR057135">
    <property type="entry name" value="At4g27190-like_LRR"/>
</dbReference>
<evidence type="ECO:0000313" key="5">
    <source>
        <dbReference type="Proteomes" id="UP000596660"/>
    </source>
</evidence>
<dbReference type="InterPro" id="IPR027417">
    <property type="entry name" value="P-loop_NTPase"/>
</dbReference>
<dbReference type="Pfam" id="PF23247">
    <property type="entry name" value="LRR_RPS2"/>
    <property type="match status" value="1"/>
</dbReference>